<reference evidence="1" key="1">
    <citation type="journal article" date="2020" name="mSystems">
        <title>Genome- and Community-Level Interaction Insights into Carbon Utilization and Element Cycling Functions of Hydrothermarchaeota in Hydrothermal Sediment.</title>
        <authorList>
            <person name="Zhou Z."/>
            <person name="Liu Y."/>
            <person name="Xu W."/>
            <person name="Pan J."/>
            <person name="Luo Z.H."/>
            <person name="Li M."/>
        </authorList>
    </citation>
    <scope>NUCLEOTIDE SEQUENCE [LARGE SCALE GENOMIC DNA]</scope>
    <source>
        <strain evidence="1">SpSt-1065</strain>
    </source>
</reference>
<proteinExistence type="predicted"/>
<accession>A0A7C5VXU0</accession>
<dbReference type="EMBL" id="DRWX01000006">
    <property type="protein sequence ID" value="HHM95619.1"/>
    <property type="molecule type" value="Genomic_DNA"/>
</dbReference>
<name>A0A7C5VXU0_THERO</name>
<sequence>MMLLGLLSQLRYEPFFDLAMRSPAVMNTAYSEFKQRTQRLSLREAWELLRSPEVAAALALLVAVLRAQRGQSGEAVTPVPRMPGQ</sequence>
<comment type="caution">
    <text evidence="1">The sequence shown here is derived from an EMBL/GenBank/DDBJ whole genome shotgun (WGS) entry which is preliminary data.</text>
</comment>
<dbReference type="AlphaFoldDB" id="A0A7C5VXU0"/>
<organism evidence="1">
    <name type="scientific">Thermomicrobium roseum</name>
    <dbReference type="NCBI Taxonomy" id="500"/>
    <lineage>
        <taxon>Bacteria</taxon>
        <taxon>Pseudomonadati</taxon>
        <taxon>Thermomicrobiota</taxon>
        <taxon>Thermomicrobia</taxon>
        <taxon>Thermomicrobiales</taxon>
        <taxon>Thermomicrobiaceae</taxon>
        <taxon>Thermomicrobium</taxon>
    </lineage>
</organism>
<protein>
    <submittedName>
        <fullName evidence="1">DUF1641 domain-containing protein</fullName>
    </submittedName>
</protein>
<evidence type="ECO:0000313" key="1">
    <source>
        <dbReference type="EMBL" id="HHM95619.1"/>
    </source>
</evidence>
<gene>
    <name evidence="1" type="ORF">ENM21_00125</name>
</gene>